<dbReference type="EMBL" id="JAACYS010000009">
    <property type="protein sequence ID" value="NCU16819.1"/>
    <property type="molecule type" value="Genomic_DNA"/>
</dbReference>
<protein>
    <recommendedName>
        <fullName evidence="1">CarD-like/TRCF RNAP-interacting domain-containing protein</fullName>
    </recommendedName>
</protein>
<name>A0ABX0A084_9BACI</name>
<proteinExistence type="predicted"/>
<sequence length="92" mass="10872">MFKKGDLMMYTEHGICQIVDITERTIDETTKKYYIIQPLENNQQLTISIPVDRANAMKKMLKKKEAEEILGLFHKNITRKEKTSRRRGMKVL</sequence>
<dbReference type="SMART" id="SM01058">
    <property type="entry name" value="CarD_TRCF"/>
    <property type="match status" value="1"/>
</dbReference>
<dbReference type="RefSeq" id="WP_161919654.1">
    <property type="nucleotide sequence ID" value="NZ_JAACYS010000009.1"/>
</dbReference>
<evidence type="ECO:0000313" key="3">
    <source>
        <dbReference type="Proteomes" id="UP000743899"/>
    </source>
</evidence>
<accession>A0ABX0A084</accession>
<keyword evidence="3" id="KW-1185">Reference proteome</keyword>
<comment type="caution">
    <text evidence="2">The sequence shown here is derived from an EMBL/GenBank/DDBJ whole genome shotgun (WGS) entry which is preliminary data.</text>
</comment>
<evidence type="ECO:0000313" key="2">
    <source>
        <dbReference type="EMBL" id="NCU16819.1"/>
    </source>
</evidence>
<dbReference type="Gene3D" id="2.40.10.170">
    <property type="match status" value="1"/>
</dbReference>
<dbReference type="InterPro" id="IPR036101">
    <property type="entry name" value="CarD-like/TRCF_RID_sf"/>
</dbReference>
<reference evidence="2 3" key="1">
    <citation type="submission" date="2020-01" db="EMBL/GenBank/DDBJ databases">
        <title>A novel Bacillus sp. from Pasinler.</title>
        <authorList>
            <person name="Adiguzel A."/>
            <person name="Ay H."/>
            <person name="Baltaci M.O."/>
        </authorList>
    </citation>
    <scope>NUCLEOTIDE SEQUENCE [LARGE SCALE GENOMIC DNA]</scope>
    <source>
        <strain evidence="2 3">P1</strain>
    </source>
</reference>
<dbReference type="SUPFAM" id="SSF141259">
    <property type="entry name" value="CarD-like"/>
    <property type="match status" value="1"/>
</dbReference>
<organism evidence="2 3">
    <name type="scientific">Pallidibacillus pasinlerensis</name>
    <dbReference type="NCBI Taxonomy" id="2703818"/>
    <lineage>
        <taxon>Bacteria</taxon>
        <taxon>Bacillati</taxon>
        <taxon>Bacillota</taxon>
        <taxon>Bacilli</taxon>
        <taxon>Bacillales</taxon>
        <taxon>Bacillaceae</taxon>
        <taxon>Pallidibacillus</taxon>
    </lineage>
</organism>
<dbReference type="Proteomes" id="UP000743899">
    <property type="component" value="Unassembled WGS sequence"/>
</dbReference>
<feature type="domain" description="CarD-like/TRCF RNAP-interacting" evidence="1">
    <location>
        <begin position="1"/>
        <end position="90"/>
    </location>
</feature>
<evidence type="ECO:0000259" key="1">
    <source>
        <dbReference type="SMART" id="SM01058"/>
    </source>
</evidence>
<dbReference type="InterPro" id="IPR003711">
    <property type="entry name" value="CarD-like/TRCF_RID"/>
</dbReference>
<gene>
    <name evidence="2" type="ORF">GW534_03395</name>
</gene>
<dbReference type="Pfam" id="PF02559">
    <property type="entry name" value="CarD_TRCF_RID"/>
    <property type="match status" value="1"/>
</dbReference>